<gene>
    <name evidence="3" type="ORF">GTP77_09970</name>
</gene>
<organism evidence="3 4">
    <name type="scientific">Pseudoduganella aquatica</name>
    <dbReference type="NCBI Taxonomy" id="2660641"/>
    <lineage>
        <taxon>Bacteria</taxon>
        <taxon>Pseudomonadati</taxon>
        <taxon>Pseudomonadota</taxon>
        <taxon>Betaproteobacteria</taxon>
        <taxon>Burkholderiales</taxon>
        <taxon>Oxalobacteraceae</taxon>
        <taxon>Telluria group</taxon>
        <taxon>Pseudoduganella</taxon>
    </lineage>
</organism>
<evidence type="ECO:0000313" key="3">
    <source>
        <dbReference type="EMBL" id="MYN07670.1"/>
    </source>
</evidence>
<dbReference type="InterPro" id="IPR043129">
    <property type="entry name" value="ATPase_NBD"/>
</dbReference>
<dbReference type="Pfam" id="PF12531">
    <property type="entry name" value="DUF3731"/>
    <property type="match status" value="1"/>
</dbReference>
<dbReference type="PANTHER" id="PTHR42749">
    <property type="entry name" value="CELL SHAPE-DETERMINING PROTEIN MREB"/>
    <property type="match status" value="1"/>
</dbReference>
<accession>A0A7X4HCG4</accession>
<dbReference type="InterPro" id="IPR021030">
    <property type="entry name" value="DUF3731"/>
</dbReference>
<keyword evidence="4" id="KW-1185">Reference proteome</keyword>
<evidence type="ECO:0000256" key="2">
    <source>
        <dbReference type="ARBA" id="ARBA00022840"/>
    </source>
</evidence>
<evidence type="ECO:0000313" key="4">
    <source>
        <dbReference type="Proteomes" id="UP000450676"/>
    </source>
</evidence>
<comment type="caution">
    <text evidence="3">The sequence shown here is derived from an EMBL/GenBank/DDBJ whole genome shotgun (WGS) entry which is preliminary data.</text>
</comment>
<dbReference type="Proteomes" id="UP000450676">
    <property type="component" value="Unassembled WGS sequence"/>
</dbReference>
<dbReference type="AlphaFoldDB" id="A0A7X4HCG4"/>
<dbReference type="RefSeq" id="WP_161072010.1">
    <property type="nucleotide sequence ID" value="NZ_CP086370.1"/>
</dbReference>
<dbReference type="Gene3D" id="3.90.640.10">
    <property type="entry name" value="Actin, Chain A, domain 4"/>
    <property type="match status" value="1"/>
</dbReference>
<keyword evidence="1" id="KW-0547">Nucleotide-binding</keyword>
<protein>
    <submittedName>
        <fullName evidence="3">Hsp70 family protein</fullName>
    </submittedName>
</protein>
<dbReference type="EMBL" id="WWCU01000008">
    <property type="protein sequence ID" value="MYN07670.1"/>
    <property type="molecule type" value="Genomic_DNA"/>
</dbReference>
<dbReference type="CDD" id="cd10170">
    <property type="entry name" value="ASKHA_NBD_HSP70"/>
    <property type="match status" value="1"/>
</dbReference>
<dbReference type="PANTHER" id="PTHR42749:SF1">
    <property type="entry name" value="CELL SHAPE-DETERMINING PROTEIN MREB"/>
    <property type="match status" value="1"/>
</dbReference>
<dbReference type="Gene3D" id="3.30.420.40">
    <property type="match status" value="2"/>
</dbReference>
<sequence>MKQYLVSIDLGTTNTVLAYSEPGSEAVQLFAIEQLVAPGEVGTAALLPSLRYHPAEGELAAGELQLPWRLPDVAGVAEVAGGQLARKLGAQVPGRLVASAKSWLSHPGVDRMAAILPWGAEDDVAKVSPVAASASYLAHVRAAWNQRFPKHAFEQQQIVLTIPASFDEGARALTLEAARMAGLPKLRLLEEPQAAFYDWLYRHRATLEQELAHTRLVLVCDVGGGTTDFSLIKVELPAGGGDPVLTRIGVGNHLILGGDNMDLALARLVEARLAGDGEQAAQATRLSAARMAQLTERCRAAKEQLLAADAPERVSVTLLGTGSKLIGGTRSADLAREDVERMVVDGFFPMGEPHEEARRTRGGIVEFGLPYATDAAITRHLASFLRQHAAAAREALGMAVDDGSGDASLPVPDTLLLNGGVFRADALARRLEATLSAWRGQPIQVLHNENPDVAVARGGVAYAIGKQGRAPTIGGGSPRSYFLLLDGEAGDNKQDSRRAVCILPRGAETGVELRLADRSFALRLGRPVRFHIVSLTADAGTPPRAGDLADLDASSFVRLPPIATVLRDSGDAAALKEIPVQLAASLSEVGTLEVHCVANEGGKPQRWLLEFQLRGHGAAGGAEGAEEIALPPRYKDALEKIDRIFGSRAQQVDSKEVRQLGRQLDHLLGARESWPTPLLRHLFDALLQRAKGRRRSAEHERAWLNLAGYCLRPGFGHALDAWRIEQLWAMFETGLQYHKDSQACSEWWTLWRRVSGGLDATQQLRLLDDFAFNLQADEQERGRRPVTLVNGSEEDMLRLGASLERIPSAYKGEIGEWLLGQVQELATASAAKADKAEAALGRFLWALGRVGSRQPFHGSAHDVAPVAAVEQWLAVLLTLDWKKVEPAGFAAAHLARMTGDRTRDISEELRAQILQRMEASRAPATWSAMVREVVQLDQAMEKRMLGEALPPGLKLLS</sequence>
<dbReference type="PRINTS" id="PR00301">
    <property type="entry name" value="HEATSHOCK70"/>
</dbReference>
<name>A0A7X4HCG4_9BURK</name>
<reference evidence="3 4" key="1">
    <citation type="submission" date="2019-12" db="EMBL/GenBank/DDBJ databases">
        <title>Novel species isolated from a subtropical stream in China.</title>
        <authorList>
            <person name="Lu H."/>
        </authorList>
    </citation>
    <scope>NUCLEOTIDE SEQUENCE [LARGE SCALE GENOMIC DNA]</scope>
    <source>
        <strain evidence="3 4">FT127W</strain>
    </source>
</reference>
<dbReference type="GO" id="GO:0005524">
    <property type="term" value="F:ATP binding"/>
    <property type="evidence" value="ECO:0007669"/>
    <property type="project" value="UniProtKB-KW"/>
</dbReference>
<dbReference type="GO" id="GO:0140662">
    <property type="term" value="F:ATP-dependent protein folding chaperone"/>
    <property type="evidence" value="ECO:0007669"/>
    <property type="project" value="InterPro"/>
</dbReference>
<dbReference type="SUPFAM" id="SSF53067">
    <property type="entry name" value="Actin-like ATPase domain"/>
    <property type="match status" value="2"/>
</dbReference>
<evidence type="ECO:0000256" key="1">
    <source>
        <dbReference type="ARBA" id="ARBA00022741"/>
    </source>
</evidence>
<dbReference type="Pfam" id="PF00012">
    <property type="entry name" value="HSP70"/>
    <property type="match status" value="1"/>
</dbReference>
<keyword evidence="2" id="KW-0067">ATP-binding</keyword>
<proteinExistence type="predicted"/>
<dbReference type="InterPro" id="IPR013126">
    <property type="entry name" value="Hsp_70_fam"/>
</dbReference>